<reference evidence="1" key="1">
    <citation type="submission" date="2010-07" db="EMBL/GenBank/DDBJ databases">
        <authorList>
            <person name="Muzny D."/>
            <person name="Qin X."/>
            <person name="Buhay C."/>
            <person name="Dugan-Rocha S."/>
            <person name="Ding Y."/>
            <person name="Chen G."/>
            <person name="Hawes A."/>
            <person name="Holder M."/>
            <person name="Jhangiani S."/>
            <person name="Johnson A."/>
            <person name="Khan Z."/>
            <person name="Li Z."/>
            <person name="Liu W."/>
            <person name="Liu X."/>
            <person name="Perez L."/>
            <person name="Shen H."/>
            <person name="Wang Q."/>
            <person name="Watt J."/>
            <person name="Xi L."/>
            <person name="Xin Y."/>
            <person name="Zhou J."/>
            <person name="Deng J."/>
            <person name="Jiang H."/>
            <person name="Liu Y."/>
            <person name="Qu J."/>
            <person name="Song X.-Z."/>
            <person name="Zhang L."/>
            <person name="Villasana D."/>
            <person name="Johnson A."/>
            <person name="Liu J."/>
            <person name="Liyanage D."/>
            <person name="Lorensuhewa L."/>
            <person name="Robinson T."/>
            <person name="Song A."/>
            <person name="Song B.-B."/>
            <person name="Dinh H."/>
            <person name="Thornton R."/>
            <person name="Coyle M."/>
            <person name="Francisco L."/>
            <person name="Jackson L."/>
            <person name="Javaid M."/>
            <person name="Korchina V."/>
            <person name="Kovar C."/>
            <person name="Mata R."/>
            <person name="Mathew T."/>
            <person name="Ngo R."/>
            <person name="Nguyen L."/>
            <person name="Nguyen N."/>
            <person name="Okwuonu G."/>
            <person name="Ongeri F."/>
            <person name="Pham C."/>
            <person name="Simmons D."/>
            <person name="Wilczek-Boney K."/>
            <person name="Hale W."/>
            <person name="Jakkamsetti A."/>
            <person name="Pham P."/>
            <person name="Ruth R."/>
            <person name="San Lucas F."/>
            <person name="Warren J."/>
            <person name="Zhang J."/>
            <person name="Zhao Z."/>
            <person name="Zhou C."/>
            <person name="Zhu D."/>
            <person name="Lee S."/>
            <person name="Bess C."/>
            <person name="Blankenburg K."/>
            <person name="Forbes L."/>
            <person name="Fu Q."/>
            <person name="Gubbala S."/>
            <person name="Hirani K."/>
            <person name="Jayaseelan J.C."/>
            <person name="Lara F."/>
            <person name="Munidasa M."/>
            <person name="Palculict T."/>
            <person name="Patil S."/>
            <person name="Pu L.-L."/>
            <person name="Saada N."/>
            <person name="Tang L."/>
            <person name="Weissenberger G."/>
            <person name="Zhu Y."/>
            <person name="Hemphill L."/>
            <person name="Shang Y."/>
            <person name="Youmans B."/>
            <person name="Ayvaz T."/>
            <person name="Ross M."/>
            <person name="Santibanez J."/>
            <person name="Aqrawi P."/>
            <person name="Gross S."/>
            <person name="Joshi V."/>
            <person name="Fowler G."/>
            <person name="Nazareth L."/>
            <person name="Reid J."/>
            <person name="Worley K."/>
            <person name="Petrosino J."/>
            <person name="Highlander S."/>
            <person name="Gibbs R."/>
        </authorList>
    </citation>
    <scope>NUCLEOTIDE SEQUENCE [LARGE SCALE GENOMIC DNA]</scope>
    <source>
        <strain evidence="1">ATCC 33861</strain>
    </source>
</reference>
<dbReference type="eggNOG" id="ENOG502Z9HF">
    <property type="taxonomic scope" value="Bacteria"/>
</dbReference>
<dbReference type="STRING" id="525373.HMPREF0766_10091"/>
<dbReference type="GeneID" id="95430458"/>
<dbReference type="RefSeq" id="WP_003002040.1">
    <property type="nucleotide sequence ID" value="NZ_GL379778.1"/>
</dbReference>
<dbReference type="AlphaFoldDB" id="D7VGH2"/>
<evidence type="ECO:0000313" key="1">
    <source>
        <dbReference type="EMBL" id="EFK60147.1"/>
    </source>
</evidence>
<dbReference type="OrthoDB" id="5540856at2"/>
<keyword evidence="2" id="KW-1185">Reference proteome</keyword>
<sequence length="573" mass="67247">MSSNNLIVQQYLSSLKEDAELDYLFPRLINLMGFRIVQTAKEAKGQSQYGKDIIAIGKDESGKKYRWYFELKGYADKDITDKNFSKTDGIRESIIEAKDTAFNDSSIPEFNNLPIKIVLVHNGVMKANIKPTFDGFISREFKDEEFEFDRWDIYYLTDLFSRYLFSEYLLIDGESNRLFKKTLAFLDTPDNDYGDFKRLVNLQFDKIQSIRGRALSKLFATLGLLETLVFHYSKENNNLIAAKECSKYLILYTWSWILRNKLEKKKTILHEFDILLNIQLSIFNAYFSRTFEVARIKDGLFAENGNLFERIGYPLRCFEYLDDTVYLCRLRSYIYRSKTNERSAILLKHKQKDLIIELVRNNSGFYRPVIDNQSIPIVQLLLFFLNSETRKKDLDFISNYIFKIINNVTIEKLKHDLLPEIRNNLALVVEAAATNSKPEDYCDSSSILLAILLELTVVFNSEPMFKEVLKYIDKDLSLQIVSIDTDEYDVEQLLFEKHLHYEYYVDCIERVSDGSKLLKDEKDYEGFKKSIVGKKIPIPVYRTDSAGLPFLRYLAHSYFKNEILPEEWRIFIK</sequence>
<accession>D7VGH2</accession>
<name>D7VGH2_SPHSI</name>
<organism evidence="1 2">
    <name type="scientific">Sphingobacterium spiritivorum ATCC 33861</name>
    <dbReference type="NCBI Taxonomy" id="525373"/>
    <lineage>
        <taxon>Bacteria</taxon>
        <taxon>Pseudomonadati</taxon>
        <taxon>Bacteroidota</taxon>
        <taxon>Sphingobacteriia</taxon>
        <taxon>Sphingobacteriales</taxon>
        <taxon>Sphingobacteriaceae</taxon>
        <taxon>Sphingobacterium</taxon>
    </lineage>
</organism>
<dbReference type="EMBL" id="ACHA02000001">
    <property type="protein sequence ID" value="EFK60147.1"/>
    <property type="molecule type" value="Genomic_DNA"/>
</dbReference>
<gene>
    <name evidence="1" type="ORF">HMPREF0766_10091</name>
</gene>
<dbReference type="HOGENOM" id="CLU_034836_0_0_10"/>
<dbReference type="Proteomes" id="UP000006258">
    <property type="component" value="Unassembled WGS sequence"/>
</dbReference>
<proteinExistence type="predicted"/>
<comment type="caution">
    <text evidence="1">The sequence shown here is derived from an EMBL/GenBank/DDBJ whole genome shotgun (WGS) entry which is preliminary data.</text>
</comment>
<protein>
    <submittedName>
        <fullName evidence="1">Uncharacterized protein</fullName>
    </submittedName>
</protein>
<evidence type="ECO:0000313" key="2">
    <source>
        <dbReference type="Proteomes" id="UP000006258"/>
    </source>
</evidence>